<dbReference type="HOGENOM" id="CLU_2023021_0_0_9"/>
<gene>
    <name evidence="1" type="ordered locus">Desca_1423</name>
</gene>
<dbReference type="KEGG" id="dca:Desca_1423"/>
<protein>
    <submittedName>
        <fullName evidence="1">Uncharacterized protein</fullName>
    </submittedName>
</protein>
<dbReference type="STRING" id="868595.Desca_1423"/>
<name>F6B5F8_DESCC</name>
<proteinExistence type="predicted"/>
<accession>F6B5F8</accession>
<dbReference type="RefSeq" id="WP_003544780.1">
    <property type="nucleotide sequence ID" value="NC_015565.1"/>
</dbReference>
<dbReference type="Proteomes" id="UP000009226">
    <property type="component" value="Chromosome"/>
</dbReference>
<dbReference type="AlphaFoldDB" id="F6B5F8"/>
<evidence type="ECO:0000313" key="1">
    <source>
        <dbReference type="EMBL" id="AEF94279.1"/>
    </source>
</evidence>
<evidence type="ECO:0000313" key="2">
    <source>
        <dbReference type="Proteomes" id="UP000009226"/>
    </source>
</evidence>
<keyword evidence="2" id="KW-1185">Reference proteome</keyword>
<organism evidence="1 2">
    <name type="scientific">Desulfotomaculum nigrificans (strain DSM 14880 / VKM B-2319 / CO-1-SRB)</name>
    <name type="common">Desulfotomaculum carboxydivorans</name>
    <dbReference type="NCBI Taxonomy" id="868595"/>
    <lineage>
        <taxon>Bacteria</taxon>
        <taxon>Bacillati</taxon>
        <taxon>Bacillota</taxon>
        <taxon>Clostridia</taxon>
        <taxon>Eubacteriales</taxon>
        <taxon>Desulfotomaculaceae</taxon>
        <taxon>Desulfotomaculum</taxon>
    </lineage>
</organism>
<dbReference type="EMBL" id="CP002736">
    <property type="protein sequence ID" value="AEF94279.1"/>
    <property type="molecule type" value="Genomic_DNA"/>
</dbReference>
<reference evidence="1 2" key="1">
    <citation type="submission" date="2011-05" db="EMBL/GenBank/DDBJ databases">
        <title>Complete sequence of Desulfotomaculum carboxydivorans CO-1-SRB.</title>
        <authorList>
            <consortium name="US DOE Joint Genome Institute"/>
            <person name="Lucas S."/>
            <person name="Han J."/>
            <person name="Lapidus A."/>
            <person name="Cheng J.-F."/>
            <person name="Goodwin L."/>
            <person name="Pitluck S."/>
            <person name="Peters L."/>
            <person name="Mikhailova N."/>
            <person name="Lu M."/>
            <person name="Han C."/>
            <person name="Tapia R."/>
            <person name="Land M."/>
            <person name="Hauser L."/>
            <person name="Kyrpides N."/>
            <person name="Ivanova N."/>
            <person name="Pagani I."/>
            <person name="Stams A."/>
            <person name="Plugge C."/>
            <person name="Muyzer G."/>
            <person name="Kuever J."/>
            <person name="Parshina S."/>
            <person name="Ivanova A."/>
            <person name="Nazina T."/>
            <person name="Woyke T."/>
        </authorList>
    </citation>
    <scope>NUCLEOTIDE SEQUENCE [LARGE SCALE GENOMIC DNA]</scope>
    <source>
        <strain evidence="2">DSM 14880 / VKM B-2319 / CO-1-SRB</strain>
    </source>
</reference>
<sequence length="122" mass="14558">MHKDNITCIQRARFFFYFYEKKEWLPGEEPPLDNIIKVKNVEPQAVRKLGQFLSNRLERIATMMEILTSAHDDWAITGKKDMILMETETFDFNDALKILKDHGFNDDEFILKVEYNRKWGIL</sequence>
<dbReference type="eggNOG" id="ENOG5031MS6">
    <property type="taxonomic scope" value="Bacteria"/>
</dbReference>